<dbReference type="GO" id="GO:0016020">
    <property type="term" value="C:membrane"/>
    <property type="evidence" value="ECO:0007669"/>
    <property type="project" value="UniProtKB-SubCell"/>
</dbReference>
<evidence type="ECO:0000256" key="3">
    <source>
        <dbReference type="ARBA" id="ARBA00007931"/>
    </source>
</evidence>
<dbReference type="InterPro" id="IPR041489">
    <property type="entry name" value="PDZ_6"/>
</dbReference>
<reference evidence="13 14" key="1">
    <citation type="submission" date="2018-06" db="EMBL/GenBank/DDBJ databases">
        <title>Genomic Encyclopedia of Type Strains, Phase IV (KMG-IV): sequencing the most valuable type-strain genomes for metagenomic binning, comparative biology and taxonomic classification.</title>
        <authorList>
            <person name="Goeker M."/>
        </authorList>
    </citation>
    <scope>NUCLEOTIDE SEQUENCE [LARGE SCALE GENOMIC DNA]</scope>
    <source>
        <strain evidence="13 14">DSM 24032</strain>
    </source>
</reference>
<feature type="transmembrane region" description="Helical" evidence="11">
    <location>
        <begin position="425"/>
        <end position="446"/>
    </location>
</feature>
<feature type="domain" description="PDZ" evidence="12">
    <location>
        <begin position="200"/>
        <end position="266"/>
    </location>
</feature>
<evidence type="ECO:0000256" key="7">
    <source>
        <dbReference type="ARBA" id="ARBA00022833"/>
    </source>
</evidence>
<dbReference type="InParanoid" id="A0A395JJN6"/>
<evidence type="ECO:0000256" key="2">
    <source>
        <dbReference type="ARBA" id="ARBA00004141"/>
    </source>
</evidence>
<dbReference type="InterPro" id="IPR001478">
    <property type="entry name" value="PDZ"/>
</dbReference>
<dbReference type="RefSeq" id="WP_113953750.1">
    <property type="nucleotide sequence ID" value="NZ_QNRT01000002.1"/>
</dbReference>
<dbReference type="GO" id="GO:0046872">
    <property type="term" value="F:metal ion binding"/>
    <property type="evidence" value="ECO:0007669"/>
    <property type="project" value="UniProtKB-KW"/>
</dbReference>
<evidence type="ECO:0000256" key="11">
    <source>
        <dbReference type="RuleBase" id="RU362031"/>
    </source>
</evidence>
<dbReference type="EC" id="3.4.24.-" evidence="11"/>
<keyword evidence="4 13" id="KW-0645">Protease</keyword>
<keyword evidence="6 11" id="KW-0378">Hydrolase</keyword>
<protein>
    <recommendedName>
        <fullName evidence="11">Zinc metalloprotease</fullName>
        <ecNumber evidence="11">3.4.24.-</ecNumber>
    </recommendedName>
</protein>
<keyword evidence="7 11" id="KW-0862">Zinc</keyword>
<name>A0A395JJN6_9GAMM</name>
<dbReference type="GO" id="GO:0006508">
    <property type="term" value="P:proteolysis"/>
    <property type="evidence" value="ECO:0007669"/>
    <property type="project" value="UniProtKB-KW"/>
</dbReference>
<keyword evidence="5 11" id="KW-0812">Transmembrane</keyword>
<dbReference type="AlphaFoldDB" id="A0A395JJN6"/>
<evidence type="ECO:0000256" key="6">
    <source>
        <dbReference type="ARBA" id="ARBA00022801"/>
    </source>
</evidence>
<keyword evidence="11" id="KW-0479">Metal-binding</keyword>
<evidence type="ECO:0000256" key="5">
    <source>
        <dbReference type="ARBA" id="ARBA00022692"/>
    </source>
</evidence>
<accession>A0A395JJN6</accession>
<proteinExistence type="inferred from homology"/>
<dbReference type="EMBL" id="QNRT01000002">
    <property type="protein sequence ID" value="RBP50942.1"/>
    <property type="molecule type" value="Genomic_DNA"/>
</dbReference>
<dbReference type="InterPro" id="IPR036034">
    <property type="entry name" value="PDZ_sf"/>
</dbReference>
<evidence type="ECO:0000256" key="8">
    <source>
        <dbReference type="ARBA" id="ARBA00022989"/>
    </source>
</evidence>
<dbReference type="PANTHER" id="PTHR42837">
    <property type="entry name" value="REGULATOR OF SIGMA-E PROTEASE RSEP"/>
    <property type="match status" value="1"/>
</dbReference>
<keyword evidence="14" id="KW-1185">Reference proteome</keyword>
<feature type="transmembrane region" description="Helical" evidence="11">
    <location>
        <begin position="101"/>
        <end position="123"/>
    </location>
</feature>
<feature type="transmembrane region" description="Helical" evidence="11">
    <location>
        <begin position="6"/>
        <end position="28"/>
    </location>
</feature>
<evidence type="ECO:0000256" key="4">
    <source>
        <dbReference type="ARBA" id="ARBA00022670"/>
    </source>
</evidence>
<evidence type="ECO:0000313" key="13">
    <source>
        <dbReference type="EMBL" id="RBP50942.1"/>
    </source>
</evidence>
<dbReference type="CDD" id="cd06163">
    <property type="entry name" value="S2P-M50_PDZ_RseP-like"/>
    <property type="match status" value="1"/>
</dbReference>
<dbReference type="SMART" id="SM00228">
    <property type="entry name" value="PDZ"/>
    <property type="match status" value="2"/>
</dbReference>
<comment type="similarity">
    <text evidence="3 11">Belongs to the peptidase M50B family.</text>
</comment>
<comment type="cofactor">
    <cofactor evidence="1 11">
        <name>Zn(2+)</name>
        <dbReference type="ChEBI" id="CHEBI:29105"/>
    </cofactor>
</comment>
<comment type="subcellular location">
    <subcellularLocation>
        <location evidence="2">Membrane</location>
        <topology evidence="2">Multi-pass membrane protein</topology>
    </subcellularLocation>
</comment>
<dbReference type="CDD" id="cd23081">
    <property type="entry name" value="cpPDZ_EcRseP-like"/>
    <property type="match status" value="1"/>
</dbReference>
<dbReference type="NCBIfam" id="TIGR00054">
    <property type="entry name" value="RIP metalloprotease RseP"/>
    <property type="match status" value="1"/>
</dbReference>
<dbReference type="InterPro" id="IPR004387">
    <property type="entry name" value="Pept_M50_Zn"/>
</dbReference>
<gene>
    <name evidence="13" type="ORF">DFR28_102359</name>
</gene>
<dbReference type="PANTHER" id="PTHR42837:SF2">
    <property type="entry name" value="MEMBRANE METALLOPROTEASE ARASP2, CHLOROPLASTIC-RELATED"/>
    <property type="match status" value="1"/>
</dbReference>
<dbReference type="GO" id="GO:0004222">
    <property type="term" value="F:metalloendopeptidase activity"/>
    <property type="evidence" value="ECO:0007669"/>
    <property type="project" value="InterPro"/>
</dbReference>
<keyword evidence="9 11" id="KW-0482">Metalloprotease</keyword>
<dbReference type="InterPro" id="IPR008915">
    <property type="entry name" value="Peptidase_M50"/>
</dbReference>
<evidence type="ECO:0000256" key="10">
    <source>
        <dbReference type="ARBA" id="ARBA00023136"/>
    </source>
</evidence>
<dbReference type="Pfam" id="PF02163">
    <property type="entry name" value="Peptidase_M50"/>
    <property type="match status" value="1"/>
</dbReference>
<dbReference type="PROSITE" id="PS50106">
    <property type="entry name" value="PDZ"/>
    <property type="match status" value="1"/>
</dbReference>
<dbReference type="OrthoDB" id="9782003at2"/>
<dbReference type="Proteomes" id="UP000253083">
    <property type="component" value="Unassembled WGS sequence"/>
</dbReference>
<dbReference type="SUPFAM" id="SSF50156">
    <property type="entry name" value="PDZ domain-like"/>
    <property type="match status" value="2"/>
</dbReference>
<keyword evidence="8 11" id="KW-1133">Transmembrane helix</keyword>
<feature type="transmembrane region" description="Helical" evidence="11">
    <location>
        <begin position="381"/>
        <end position="404"/>
    </location>
</feature>
<evidence type="ECO:0000256" key="1">
    <source>
        <dbReference type="ARBA" id="ARBA00001947"/>
    </source>
</evidence>
<sequence>MGIVYSAVGFMLAIGILVTVHEFGHFWVARKLGVKVLRFSVGFGKPLWKRVSGPDNTEYVLAAIPLGGYVKMLGENDPDTPVQANEAHRAFDNQPIWKRSLIVAAGPGINFLFAILLFALIGLPDSQRLVPVFGEPPVDSPLATASVAAGDRLLSVDGRSYQYYAEHDLYIFNQVLQKEPIQLSIESAGQVKQVTLATDAIPIYNINPASLMAELGFNPIEGPSTREIAVVNEGSPAALAGLQVGDEITAIDGQAVLKWSELTQAVFPKAGVPIMVTVARGDASVDVSVTPAAQKVGDKVVGLIGVQRPFIPRPAEHFVTVSNSPLQALENGVTTTWLMSSTIVRMLGKMVTLQVSLKNVNGPIMIADVAGQVIQVGLEPYLYFLALISISLGVMNLLPMPMLDGGHLLRFAIETVAGRRLSEKVYLAIQPLGLLMLVGLMSLAFYNDILMIFN</sequence>
<evidence type="ECO:0000313" key="14">
    <source>
        <dbReference type="Proteomes" id="UP000253083"/>
    </source>
</evidence>
<dbReference type="Pfam" id="PF17820">
    <property type="entry name" value="PDZ_6"/>
    <property type="match status" value="1"/>
</dbReference>
<dbReference type="Gene3D" id="2.30.42.10">
    <property type="match status" value="2"/>
</dbReference>
<organism evidence="13 14">
    <name type="scientific">Arenicella xantha</name>
    <dbReference type="NCBI Taxonomy" id="644221"/>
    <lineage>
        <taxon>Bacteria</taxon>
        <taxon>Pseudomonadati</taxon>
        <taxon>Pseudomonadota</taxon>
        <taxon>Gammaproteobacteria</taxon>
        <taxon>Arenicellales</taxon>
        <taxon>Arenicellaceae</taxon>
        <taxon>Arenicella</taxon>
    </lineage>
</organism>
<evidence type="ECO:0000259" key="12">
    <source>
        <dbReference type="PROSITE" id="PS50106"/>
    </source>
</evidence>
<dbReference type="FunCoup" id="A0A395JJN6">
    <property type="interactions" value="445"/>
</dbReference>
<comment type="caution">
    <text evidence="13">The sequence shown here is derived from an EMBL/GenBank/DDBJ whole genome shotgun (WGS) entry which is preliminary data.</text>
</comment>
<keyword evidence="10 11" id="KW-0472">Membrane</keyword>
<evidence type="ECO:0000256" key="9">
    <source>
        <dbReference type="ARBA" id="ARBA00023049"/>
    </source>
</evidence>